<accession>A0A6J4V5R0</accession>
<protein>
    <recommendedName>
        <fullName evidence="3">YggT family protein</fullName>
    </recommendedName>
</protein>
<feature type="transmembrane region" description="Helical" evidence="1">
    <location>
        <begin position="77"/>
        <end position="102"/>
    </location>
</feature>
<feature type="transmembrane region" description="Helical" evidence="1">
    <location>
        <begin position="24"/>
        <end position="46"/>
    </location>
</feature>
<keyword evidence="1" id="KW-0472">Membrane</keyword>
<organism evidence="2">
    <name type="scientific">uncultured Thermomicrobiales bacterium</name>
    <dbReference type="NCBI Taxonomy" id="1645740"/>
    <lineage>
        <taxon>Bacteria</taxon>
        <taxon>Pseudomonadati</taxon>
        <taxon>Thermomicrobiota</taxon>
        <taxon>Thermomicrobia</taxon>
        <taxon>Thermomicrobiales</taxon>
        <taxon>environmental samples</taxon>
    </lineage>
</organism>
<keyword evidence="1" id="KW-0812">Transmembrane</keyword>
<name>A0A6J4V5R0_9BACT</name>
<keyword evidence="1" id="KW-1133">Transmembrane helix</keyword>
<evidence type="ECO:0008006" key="3">
    <source>
        <dbReference type="Google" id="ProtNLM"/>
    </source>
</evidence>
<feature type="transmembrane region" description="Helical" evidence="1">
    <location>
        <begin position="53"/>
        <end position="71"/>
    </location>
</feature>
<evidence type="ECO:0000313" key="2">
    <source>
        <dbReference type="EMBL" id="CAA9567134.1"/>
    </source>
</evidence>
<gene>
    <name evidence="2" type="ORF">AVDCRST_MAG49-3224</name>
</gene>
<sequence>MIQDPVLRSGGGGKVVRSRAALELALNVYAAIATAVIVRLVLLALAVDDRIWLGSRVYALTAPLVAPFALLPGGGRVLVAAITLADLTLAAVMLLVPLWLVARHVRQRG</sequence>
<proteinExistence type="predicted"/>
<dbReference type="AlphaFoldDB" id="A0A6J4V5R0"/>
<reference evidence="2" key="1">
    <citation type="submission" date="2020-02" db="EMBL/GenBank/DDBJ databases">
        <authorList>
            <person name="Meier V. D."/>
        </authorList>
    </citation>
    <scope>NUCLEOTIDE SEQUENCE</scope>
    <source>
        <strain evidence="2">AVDCRST_MAG49</strain>
    </source>
</reference>
<evidence type="ECO:0000256" key="1">
    <source>
        <dbReference type="SAM" id="Phobius"/>
    </source>
</evidence>
<dbReference type="EMBL" id="CADCWG010000214">
    <property type="protein sequence ID" value="CAA9567134.1"/>
    <property type="molecule type" value="Genomic_DNA"/>
</dbReference>